<organism evidence="1 2">
    <name type="scientific">Nepenthes gracilis</name>
    <name type="common">Slender pitcher plant</name>
    <dbReference type="NCBI Taxonomy" id="150966"/>
    <lineage>
        <taxon>Eukaryota</taxon>
        <taxon>Viridiplantae</taxon>
        <taxon>Streptophyta</taxon>
        <taxon>Embryophyta</taxon>
        <taxon>Tracheophyta</taxon>
        <taxon>Spermatophyta</taxon>
        <taxon>Magnoliopsida</taxon>
        <taxon>eudicotyledons</taxon>
        <taxon>Gunneridae</taxon>
        <taxon>Pentapetalae</taxon>
        <taxon>Caryophyllales</taxon>
        <taxon>Nepenthaceae</taxon>
        <taxon>Nepenthes</taxon>
    </lineage>
</organism>
<dbReference type="AlphaFoldDB" id="A0AAD3THM0"/>
<comment type="caution">
    <text evidence="1">The sequence shown here is derived from an EMBL/GenBank/DDBJ whole genome shotgun (WGS) entry which is preliminary data.</text>
</comment>
<dbReference type="Proteomes" id="UP001279734">
    <property type="component" value="Unassembled WGS sequence"/>
</dbReference>
<evidence type="ECO:0000313" key="1">
    <source>
        <dbReference type="EMBL" id="GMH29153.1"/>
    </source>
</evidence>
<protein>
    <submittedName>
        <fullName evidence="1">Uncharacterized protein</fullName>
    </submittedName>
</protein>
<dbReference type="EMBL" id="BSYO01000036">
    <property type="protein sequence ID" value="GMH29153.1"/>
    <property type="molecule type" value="Genomic_DNA"/>
</dbReference>
<gene>
    <name evidence="1" type="ORF">Nepgr_030996</name>
</gene>
<accession>A0AAD3THM0</accession>
<proteinExistence type="predicted"/>
<name>A0AAD3THM0_NEPGR</name>
<evidence type="ECO:0000313" key="2">
    <source>
        <dbReference type="Proteomes" id="UP001279734"/>
    </source>
</evidence>
<keyword evidence="2" id="KW-1185">Reference proteome</keyword>
<reference evidence="1" key="1">
    <citation type="submission" date="2023-05" db="EMBL/GenBank/DDBJ databases">
        <title>Nepenthes gracilis genome sequencing.</title>
        <authorList>
            <person name="Fukushima K."/>
        </authorList>
    </citation>
    <scope>NUCLEOTIDE SEQUENCE</scope>
    <source>
        <strain evidence="1">SING2019-196</strain>
    </source>
</reference>
<sequence length="98" mass="10227">MGTKGLPGSDGILAIESSDSWKDDCVGTMSSSRSLPASTYLECTKTILRQGTLGASVGTKLSSTIAGNGKDRTSMKCGSTEEQVYGREEATCHCKVNS</sequence>